<dbReference type="PANTHER" id="PTHR45947">
    <property type="entry name" value="SULFOQUINOVOSYL TRANSFERASE SQD2"/>
    <property type="match status" value="1"/>
</dbReference>
<dbReference type="InterPro" id="IPR001296">
    <property type="entry name" value="Glyco_trans_1"/>
</dbReference>
<dbReference type="Proteomes" id="UP000182584">
    <property type="component" value="Unassembled WGS sequence"/>
</dbReference>
<sequence length="396" mass="45817">MKFLFVSNYINHHQIPLCEAIMRIIGDENFIFVQTQPMEEERVRMGWGVDVSSLTYLKIYDNDKIFTLNAINDFDVVMLGWTENDEVRGACLKRADSGKLLLRMSERIYREGQWKAISPKGLISKYKEHIRFRNKKVYMLCNGAYVASDFALIGAYPNKMFRWGYFPEYREYTKEQMRNMKRMEDNKTPRILWAGRFMDGVKHPEFALELAAYLKEKNYSFHIDVVGDGEMGDDLHYYVDENRLTDVVTFHGFLPPSRVRQMMEEAHIYLFTSNNLEGWGAVVNEAMNAGCAVVAGSMAGAVPYLIKDGENGYIYNAEDLQSFLNKAEDLVRHPSKQQKFGNNAYNTITSLWNSNIAARRLIDFCTAMLKDKEYIVPNDGPMSYAPIIKPYINPEK</sequence>
<feature type="domain" description="Glycosyl transferase family 1" evidence="1">
    <location>
        <begin position="184"/>
        <end position="346"/>
    </location>
</feature>
<reference evidence="2 3" key="1">
    <citation type="submission" date="2016-10" db="EMBL/GenBank/DDBJ databases">
        <authorList>
            <person name="de Groot N.N."/>
        </authorList>
    </citation>
    <scope>NUCLEOTIDE SEQUENCE [LARGE SCALE GENOMIC DNA]</scope>
    <source>
        <strain evidence="2 3">AR40</strain>
    </source>
</reference>
<name>A0A1H9T1R6_BUTFI</name>
<dbReference type="CDD" id="cd03801">
    <property type="entry name" value="GT4_PimA-like"/>
    <property type="match status" value="1"/>
</dbReference>
<dbReference type="Gene3D" id="3.40.50.2000">
    <property type="entry name" value="Glycogen Phosphorylase B"/>
    <property type="match status" value="1"/>
</dbReference>
<keyword evidence="2" id="KW-0808">Transferase</keyword>
<dbReference type="EMBL" id="FOGJ01000013">
    <property type="protein sequence ID" value="SER90944.1"/>
    <property type="molecule type" value="Genomic_DNA"/>
</dbReference>
<protein>
    <submittedName>
        <fullName evidence="2">Glycosyltransferase involved in cell wall bisynthesis</fullName>
    </submittedName>
</protein>
<dbReference type="GO" id="GO:0016757">
    <property type="term" value="F:glycosyltransferase activity"/>
    <property type="evidence" value="ECO:0007669"/>
    <property type="project" value="InterPro"/>
</dbReference>
<organism evidence="2 3">
    <name type="scientific">Butyrivibrio fibrisolvens</name>
    <dbReference type="NCBI Taxonomy" id="831"/>
    <lineage>
        <taxon>Bacteria</taxon>
        <taxon>Bacillati</taxon>
        <taxon>Bacillota</taxon>
        <taxon>Clostridia</taxon>
        <taxon>Lachnospirales</taxon>
        <taxon>Lachnospiraceae</taxon>
        <taxon>Butyrivibrio</taxon>
    </lineage>
</organism>
<dbReference type="AlphaFoldDB" id="A0A1H9T1R6"/>
<proteinExistence type="predicted"/>
<dbReference type="eggNOG" id="COG0438">
    <property type="taxonomic scope" value="Bacteria"/>
</dbReference>
<evidence type="ECO:0000259" key="1">
    <source>
        <dbReference type="Pfam" id="PF00534"/>
    </source>
</evidence>
<dbReference type="RefSeq" id="WP_074756421.1">
    <property type="nucleotide sequence ID" value="NZ_FOGJ01000013.1"/>
</dbReference>
<dbReference type="InterPro" id="IPR050194">
    <property type="entry name" value="Glycosyltransferase_grp1"/>
</dbReference>
<accession>A0A1H9T1R6</accession>
<gene>
    <name evidence="2" type="ORF">SAMN04487884_11392</name>
</gene>
<dbReference type="Pfam" id="PF00534">
    <property type="entry name" value="Glycos_transf_1"/>
    <property type="match status" value="1"/>
</dbReference>
<dbReference type="SUPFAM" id="SSF53756">
    <property type="entry name" value="UDP-Glycosyltransferase/glycogen phosphorylase"/>
    <property type="match status" value="1"/>
</dbReference>
<evidence type="ECO:0000313" key="3">
    <source>
        <dbReference type="Proteomes" id="UP000182584"/>
    </source>
</evidence>
<dbReference type="OrthoDB" id="9790710at2"/>
<dbReference type="PANTHER" id="PTHR45947:SF3">
    <property type="entry name" value="SULFOQUINOVOSYL TRANSFERASE SQD2"/>
    <property type="match status" value="1"/>
</dbReference>
<evidence type="ECO:0000313" key="2">
    <source>
        <dbReference type="EMBL" id="SER90944.1"/>
    </source>
</evidence>